<evidence type="ECO:0000256" key="1">
    <source>
        <dbReference type="SAM" id="SignalP"/>
    </source>
</evidence>
<dbReference type="Proteomes" id="UP000609531">
    <property type="component" value="Unassembled WGS sequence"/>
</dbReference>
<evidence type="ECO:0000313" key="3">
    <source>
        <dbReference type="Proteomes" id="UP000609531"/>
    </source>
</evidence>
<keyword evidence="1" id="KW-0732">Signal</keyword>
<accession>A0A934MJQ8</accession>
<dbReference type="AlphaFoldDB" id="A0A934MJQ8"/>
<name>A0A934MJQ8_9HYPH</name>
<keyword evidence="3" id="KW-1185">Reference proteome</keyword>
<feature type="chain" id="PRO_5037897734" evidence="1">
    <location>
        <begin position="22"/>
        <end position="135"/>
    </location>
</feature>
<proteinExistence type="predicted"/>
<organism evidence="2 3">
    <name type="scientific">Acuticoccus mangrovi</name>
    <dbReference type="NCBI Taxonomy" id="2796142"/>
    <lineage>
        <taxon>Bacteria</taxon>
        <taxon>Pseudomonadati</taxon>
        <taxon>Pseudomonadota</taxon>
        <taxon>Alphaproteobacteria</taxon>
        <taxon>Hyphomicrobiales</taxon>
        <taxon>Amorphaceae</taxon>
        <taxon>Acuticoccus</taxon>
    </lineage>
</organism>
<comment type="caution">
    <text evidence="2">The sequence shown here is derived from an EMBL/GenBank/DDBJ whole genome shotgun (WGS) entry which is preliminary data.</text>
</comment>
<reference evidence="2" key="1">
    <citation type="submission" date="2020-12" db="EMBL/GenBank/DDBJ databases">
        <title>Bacterial taxonomy.</title>
        <authorList>
            <person name="Pan X."/>
        </authorList>
    </citation>
    <scope>NUCLEOTIDE SEQUENCE</scope>
    <source>
        <strain evidence="2">B2012</strain>
    </source>
</reference>
<protein>
    <submittedName>
        <fullName evidence="2">Uncharacterized protein</fullName>
    </submittedName>
</protein>
<feature type="signal peptide" evidence="1">
    <location>
        <begin position="1"/>
        <end position="21"/>
    </location>
</feature>
<gene>
    <name evidence="2" type="ORF">JCR33_03800</name>
</gene>
<dbReference type="RefSeq" id="WP_198880689.1">
    <property type="nucleotide sequence ID" value="NZ_JAEKJA010000002.1"/>
</dbReference>
<evidence type="ECO:0000313" key="2">
    <source>
        <dbReference type="EMBL" id="MBJ3774794.1"/>
    </source>
</evidence>
<sequence length="135" mass="15071">MLLIRPLAAALIVLTGLIAVAETSPAFAQTELRPCRERKVGSRTVKGNLIHVYRIRPEAGTACRMNMNIGGNIQIRQVRVTERPKRGKLVTVRRNQIVYQAGRSTSEDLFGISFNVINRHGTGWVNVAVQVQPRR</sequence>
<dbReference type="EMBL" id="JAEKJA010000002">
    <property type="protein sequence ID" value="MBJ3774794.1"/>
    <property type="molecule type" value="Genomic_DNA"/>
</dbReference>